<dbReference type="Proteomes" id="UP000016412">
    <property type="component" value="Unassembled WGS sequence"/>
</dbReference>
<dbReference type="InterPro" id="IPR004722">
    <property type="entry name" value="DHOase"/>
</dbReference>
<dbReference type="InterPro" id="IPR011059">
    <property type="entry name" value="Metal-dep_hydrolase_composite"/>
</dbReference>
<dbReference type="CDD" id="cd01317">
    <property type="entry name" value="DHOase_IIa"/>
    <property type="match status" value="1"/>
</dbReference>
<dbReference type="PROSITE" id="PS00482">
    <property type="entry name" value="DIHYDROOROTASE_1"/>
    <property type="match status" value="1"/>
</dbReference>
<dbReference type="RefSeq" id="WP_021330589.1">
    <property type="nucleotide sequence ID" value="NZ_AUZJ01000042.1"/>
</dbReference>
<dbReference type="Gene3D" id="3.20.20.140">
    <property type="entry name" value="Metal-dependent hydrolases"/>
    <property type="match status" value="3"/>
</dbReference>
<keyword evidence="5" id="KW-0378">Hydrolase</keyword>
<protein>
    <submittedName>
        <fullName evidence="8">Dihydro-orotase-like protein</fullName>
    </submittedName>
</protein>
<dbReference type="GO" id="GO:0004038">
    <property type="term" value="F:allantoinase activity"/>
    <property type="evidence" value="ECO:0007669"/>
    <property type="project" value="TreeGrafter"/>
</dbReference>
<dbReference type="GO" id="GO:0006145">
    <property type="term" value="P:purine nucleobase catabolic process"/>
    <property type="evidence" value="ECO:0007669"/>
    <property type="project" value="TreeGrafter"/>
</dbReference>
<dbReference type="EMBL" id="AVQI01000084">
    <property type="protein sequence ID" value="ERJ97723.1"/>
    <property type="molecule type" value="Genomic_DNA"/>
</dbReference>
<dbReference type="InterPro" id="IPR002195">
    <property type="entry name" value="Dihydroorotase_CS"/>
</dbReference>
<dbReference type="PANTHER" id="PTHR43668">
    <property type="entry name" value="ALLANTOINASE"/>
    <property type="match status" value="1"/>
</dbReference>
<evidence type="ECO:0000256" key="2">
    <source>
        <dbReference type="ARBA" id="ARBA00002368"/>
    </source>
</evidence>
<evidence type="ECO:0000256" key="6">
    <source>
        <dbReference type="ARBA" id="ARBA00022975"/>
    </source>
</evidence>
<dbReference type="InterPro" id="IPR006680">
    <property type="entry name" value="Amidohydro-rel"/>
</dbReference>
<reference evidence="10 11" key="1">
    <citation type="submission" date="2013-08" db="EMBL/GenBank/DDBJ databases">
        <authorList>
            <person name="Durkin A.S."/>
            <person name="Haft D.R."/>
            <person name="McCorrison J."/>
            <person name="Torralba M."/>
            <person name="Gillis M."/>
            <person name="Haft D.H."/>
            <person name="Methe B."/>
            <person name="Sutton G."/>
            <person name="Nelson K.E."/>
        </authorList>
    </citation>
    <scope>NUCLEOTIDE SEQUENCE [LARGE SCALE GENOMIC DNA]</scope>
    <source>
        <strain evidence="9 11">ATCC 35536</strain>
        <strain evidence="8 10">VPI DR56BR1116</strain>
    </source>
</reference>
<dbReference type="STRING" id="1125725.HMPREF1325_1521"/>
<dbReference type="Pfam" id="PF01979">
    <property type="entry name" value="Amidohydro_1"/>
    <property type="match status" value="1"/>
</dbReference>
<dbReference type="EMBL" id="AUZJ01000042">
    <property type="protein sequence ID" value="ERF60537.1"/>
    <property type="molecule type" value="Genomic_DNA"/>
</dbReference>
<dbReference type="Proteomes" id="UP000016646">
    <property type="component" value="Unassembled WGS sequence"/>
</dbReference>
<sequence>MTRALLFYNAHLLDEAIDTPGALLVVDDKIRAVYTGYFTNKKTTEALALSVLAEDGYEHPAVECIDAQGLTLMPAFIDMHVHLRYPGQTQKEDLTSGLRAACAGGFGTVVAMPNTTPVVSSQMSALEIDREAASLGLAGVIQSVSITKDFGGSDTRHIEDLDASRVPLITEDGNDVASASVMLDAMTRAARRGIIVSCHSEDASLASAAKTYRREALKLMEAYHLAAWGADDDDDVPDEVLDKIASLLAKANDLLALAENSATIRNIMIAREAGCHVHIAHVSTAAALDAVRSAKESLSDDEADYLADEADAAYEAVLDGTRYVPEAREEKRFRVTCEVTPHHLALCGTDEPFIRALVNPPLRSEDDRVVLLEGLRDGTVDVIATDHAPHTLEDKAAGSPGFTGLETAFAVCNTVLVAGGQLGAKRLSALMSANPARILGLNKGVLAPGFDADIVFVDPEEKWTVDASAFFSKGKATPFDGRELVGKVKELFVGGRRVL</sequence>
<accession>U2MEI2</accession>
<dbReference type="AlphaFoldDB" id="U2MEI2"/>
<dbReference type="SUPFAM" id="SSF51556">
    <property type="entry name" value="Metallo-dependent hydrolases"/>
    <property type="match status" value="1"/>
</dbReference>
<comment type="caution">
    <text evidence="8">The sequence shown here is derived from an EMBL/GenBank/DDBJ whole genome shotgun (WGS) entry which is preliminary data.</text>
</comment>
<evidence type="ECO:0000256" key="5">
    <source>
        <dbReference type="ARBA" id="ARBA00022801"/>
    </source>
</evidence>
<evidence type="ECO:0000313" key="9">
    <source>
        <dbReference type="EMBL" id="ERJ97723.1"/>
    </source>
</evidence>
<evidence type="ECO:0000313" key="11">
    <source>
        <dbReference type="Proteomes" id="UP000016646"/>
    </source>
</evidence>
<keyword evidence="6" id="KW-0665">Pyrimidine biosynthesis</keyword>
<dbReference type="GO" id="GO:0046872">
    <property type="term" value="F:metal ion binding"/>
    <property type="evidence" value="ECO:0007669"/>
    <property type="project" value="UniProtKB-KW"/>
</dbReference>
<dbReference type="GO" id="GO:0006221">
    <property type="term" value="P:pyrimidine nucleotide biosynthetic process"/>
    <property type="evidence" value="ECO:0007669"/>
    <property type="project" value="UniProtKB-KW"/>
</dbReference>
<dbReference type="GO" id="GO:0004151">
    <property type="term" value="F:dihydroorotase activity"/>
    <property type="evidence" value="ECO:0007669"/>
    <property type="project" value="InterPro"/>
</dbReference>
<dbReference type="GO" id="GO:0005737">
    <property type="term" value="C:cytoplasm"/>
    <property type="evidence" value="ECO:0007669"/>
    <property type="project" value="TreeGrafter"/>
</dbReference>
<comment type="similarity">
    <text evidence="3">Belongs to the metallo-dependent hydrolases superfamily. DHOase family. Class I DHOase subfamily.</text>
</comment>
<evidence type="ECO:0000313" key="8">
    <source>
        <dbReference type="EMBL" id="ERF60537.1"/>
    </source>
</evidence>
<organism evidence="8 10">
    <name type="scientific">Treponema socranskii subsp. socranskii VPI DR56BR1116 = ATCC 35536</name>
    <dbReference type="NCBI Taxonomy" id="1125725"/>
    <lineage>
        <taxon>Bacteria</taxon>
        <taxon>Pseudomonadati</taxon>
        <taxon>Spirochaetota</taxon>
        <taxon>Spirochaetia</taxon>
        <taxon>Spirochaetales</taxon>
        <taxon>Treponemataceae</taxon>
        <taxon>Treponema</taxon>
    </lineage>
</organism>
<evidence type="ECO:0000256" key="3">
    <source>
        <dbReference type="ARBA" id="ARBA00010286"/>
    </source>
</evidence>
<feature type="domain" description="Amidohydrolase-related" evidence="7">
    <location>
        <begin position="71"/>
        <end position="498"/>
    </location>
</feature>
<keyword evidence="11" id="KW-1185">Reference proteome</keyword>
<evidence type="ECO:0000256" key="1">
    <source>
        <dbReference type="ARBA" id="ARBA00001947"/>
    </source>
</evidence>
<dbReference type="PATRIC" id="fig|1125725.3.peg.1534"/>
<evidence type="ECO:0000256" key="4">
    <source>
        <dbReference type="ARBA" id="ARBA00022723"/>
    </source>
</evidence>
<dbReference type="InterPro" id="IPR032466">
    <property type="entry name" value="Metal_Hydrolase"/>
</dbReference>
<dbReference type="Gene3D" id="2.30.40.10">
    <property type="entry name" value="Urease, subunit C, domain 1"/>
    <property type="match status" value="1"/>
</dbReference>
<comment type="cofactor">
    <cofactor evidence="1">
        <name>Zn(2+)</name>
        <dbReference type="ChEBI" id="CHEBI:29105"/>
    </cofactor>
</comment>
<name>U2MEI2_TRESO</name>
<dbReference type="PROSITE" id="PS00483">
    <property type="entry name" value="DIHYDROOROTASE_2"/>
    <property type="match status" value="1"/>
</dbReference>
<dbReference type="OrthoDB" id="9765462at2"/>
<keyword evidence="4" id="KW-0479">Metal-binding</keyword>
<evidence type="ECO:0000259" key="7">
    <source>
        <dbReference type="Pfam" id="PF01979"/>
    </source>
</evidence>
<gene>
    <name evidence="9" type="ORF">HMPREF0860_0515</name>
    <name evidence="8" type="ORF">HMPREF1325_1521</name>
</gene>
<dbReference type="InterPro" id="IPR050138">
    <property type="entry name" value="DHOase/Allantoinase_Hydrolase"/>
</dbReference>
<comment type="function">
    <text evidence="2">Catalyzes the reversible cyclization of carbamoyl aspartate to dihydroorotate.</text>
</comment>
<dbReference type="PANTHER" id="PTHR43668:SF2">
    <property type="entry name" value="ALLANTOINASE"/>
    <property type="match status" value="1"/>
</dbReference>
<dbReference type="SUPFAM" id="SSF51338">
    <property type="entry name" value="Composite domain of metallo-dependent hydrolases"/>
    <property type="match status" value="1"/>
</dbReference>
<evidence type="ECO:0000313" key="10">
    <source>
        <dbReference type="Proteomes" id="UP000016412"/>
    </source>
</evidence>
<proteinExistence type="inferred from homology"/>
<dbReference type="eggNOG" id="COG0044">
    <property type="taxonomic scope" value="Bacteria"/>
</dbReference>